<protein>
    <submittedName>
        <fullName evidence="1">Probable Sn-glycerol-3-phosphate-binding lipoprotein ugpB [first part]</fullName>
    </submittedName>
</protein>
<dbReference type="SUPFAM" id="SSF53850">
    <property type="entry name" value="Periplasmic binding protein-like II"/>
    <property type="match status" value="1"/>
</dbReference>
<keyword evidence="1" id="KW-0449">Lipoprotein</keyword>
<dbReference type="KEGG" id="mbb:BCG_2853c"/>
<name>A0A0H3M9Q7_MYCBP</name>
<dbReference type="PANTHER" id="PTHR43649:SF30">
    <property type="entry name" value="ABC TRANSPORTER SUBSTRATE-BINDING PROTEIN"/>
    <property type="match status" value="1"/>
</dbReference>
<dbReference type="EMBL" id="AM408590">
    <property type="protein sequence ID" value="CAL72842.1"/>
    <property type="molecule type" value="Genomic_DNA"/>
</dbReference>
<dbReference type="PROSITE" id="PS51257">
    <property type="entry name" value="PROKAR_LIPOPROTEIN"/>
    <property type="match status" value="1"/>
</dbReference>
<sequence>MDPLNRRQFLALAAAAAGVTAGCAGMGGGGSVKSGSGPIDFWSSHPGQSSAAERELIGRFQDRFPTLSVKLIDAGKDYDEVAQKFNAALIGTDVPDVVLLDDRWWFHFALIGVLTALDDLFGQVGVDTTDYVDSLLADYEFNGRHYAVPYARSTPLFYYNKAAWQQAGLPDRGLQSWSEFDEWGPELQRVVGAGRSAHGWANADLISWTF</sequence>
<dbReference type="Pfam" id="PF01547">
    <property type="entry name" value="SBP_bac_1"/>
    <property type="match status" value="1"/>
</dbReference>
<accession>A0A0H3M9Q7</accession>
<dbReference type="Proteomes" id="UP000001472">
    <property type="component" value="Chromosome"/>
</dbReference>
<dbReference type="PANTHER" id="PTHR43649">
    <property type="entry name" value="ARABINOSE-BINDING PROTEIN-RELATED"/>
    <property type="match status" value="1"/>
</dbReference>
<organism evidence="1 2">
    <name type="scientific">Mycobacterium bovis (strain BCG / Pasteur 1173P2)</name>
    <dbReference type="NCBI Taxonomy" id="410289"/>
    <lineage>
        <taxon>Bacteria</taxon>
        <taxon>Bacillati</taxon>
        <taxon>Actinomycetota</taxon>
        <taxon>Actinomycetes</taxon>
        <taxon>Mycobacteriales</taxon>
        <taxon>Mycobacteriaceae</taxon>
        <taxon>Mycobacterium</taxon>
        <taxon>Mycobacterium tuberculosis complex</taxon>
    </lineage>
</organism>
<evidence type="ECO:0000313" key="1">
    <source>
        <dbReference type="EMBL" id="CAL72842.1"/>
    </source>
</evidence>
<gene>
    <name evidence="1" type="primary">ugpBa</name>
    <name evidence="1" type="ordered locus">BCG_2853c</name>
</gene>
<proteinExistence type="predicted"/>
<dbReference type="SMR" id="A0A0H3M9Q7"/>
<dbReference type="PROSITE" id="PS51318">
    <property type="entry name" value="TAT"/>
    <property type="match status" value="1"/>
</dbReference>
<dbReference type="InterPro" id="IPR006059">
    <property type="entry name" value="SBP"/>
</dbReference>
<reference evidence="1 2" key="1">
    <citation type="journal article" date="2007" name="Proc. Natl. Acad. Sci. U.S.A.">
        <title>Genome plasticity of BCG and impact on vaccine efficacy.</title>
        <authorList>
            <person name="Brosch R."/>
            <person name="Gordon S.V."/>
            <person name="Garnier T."/>
            <person name="Eiglmeier K."/>
            <person name="Frigui W."/>
            <person name="Valenti P."/>
            <person name="Dos Santos S."/>
            <person name="Duthoy S."/>
            <person name="Lacroix C."/>
            <person name="Garcia-Pelayo C."/>
            <person name="Inwald J.K."/>
            <person name="Golby P."/>
            <person name="Garcia J.N."/>
            <person name="Hewinson R.G."/>
            <person name="Behr M.A."/>
            <person name="Quail M.A."/>
            <person name="Churcher C."/>
            <person name="Barrell B.G."/>
            <person name="Parkhill J."/>
            <person name="Cole S.T."/>
        </authorList>
    </citation>
    <scope>NUCLEOTIDE SEQUENCE [LARGE SCALE GENOMIC DNA]</scope>
    <source>
        <strain evidence="2">BCG / Pasteur 1173P2</strain>
    </source>
</reference>
<dbReference type="InterPro" id="IPR050490">
    <property type="entry name" value="Bact_solute-bd_prot1"/>
</dbReference>
<dbReference type="AlphaFoldDB" id="A0A0H3M9Q7"/>
<dbReference type="HOGENOM" id="CLU_1308994_0_0_11"/>
<dbReference type="Gene3D" id="3.40.190.10">
    <property type="entry name" value="Periplasmic binding protein-like II"/>
    <property type="match status" value="1"/>
</dbReference>
<evidence type="ECO:0000313" key="2">
    <source>
        <dbReference type="Proteomes" id="UP000001472"/>
    </source>
</evidence>
<dbReference type="InterPro" id="IPR006311">
    <property type="entry name" value="TAT_signal"/>
</dbReference>